<evidence type="ECO:0000256" key="11">
    <source>
        <dbReference type="ARBA" id="ARBA00023128"/>
    </source>
</evidence>
<dbReference type="PANTHER" id="PTHR20863:SF28">
    <property type="entry name" value="ACYL CARRIER PROTEIN, MITOCHONDRIAL"/>
    <property type="match status" value="1"/>
</dbReference>
<evidence type="ECO:0000256" key="6">
    <source>
        <dbReference type="ARBA" id="ARBA00022553"/>
    </source>
</evidence>
<keyword evidence="4" id="KW-0596">Phosphopantetheine</keyword>
<dbReference type="VEuPathDB" id="CryptoDB:Vbra_16702"/>
<keyword evidence="10" id="KW-0443">Lipid metabolism</keyword>
<dbReference type="AlphaFoldDB" id="A0A0G4G0Z1"/>
<keyword evidence="12" id="KW-0275">Fatty acid biosynthesis</keyword>
<evidence type="ECO:0000256" key="1">
    <source>
        <dbReference type="ARBA" id="ARBA00004173"/>
    </source>
</evidence>
<keyword evidence="11" id="KW-0496">Mitochondrion</keyword>
<keyword evidence="5" id="KW-0444">Lipid biosynthesis</keyword>
<protein>
    <recommendedName>
        <fullName evidence="13">Carrier domain-containing protein</fullName>
    </recommendedName>
</protein>
<proteinExistence type="inferred from homology"/>
<evidence type="ECO:0000256" key="9">
    <source>
        <dbReference type="ARBA" id="ARBA00022982"/>
    </source>
</evidence>
<keyword evidence="9" id="KW-0249">Electron transport</keyword>
<dbReference type="InterPro" id="IPR003231">
    <property type="entry name" value="ACP"/>
</dbReference>
<evidence type="ECO:0000256" key="3">
    <source>
        <dbReference type="ARBA" id="ARBA00022448"/>
    </source>
</evidence>
<dbReference type="GO" id="GO:0005739">
    <property type="term" value="C:mitochondrion"/>
    <property type="evidence" value="ECO:0007669"/>
    <property type="project" value="UniProtKB-SubCell"/>
</dbReference>
<evidence type="ECO:0000259" key="13">
    <source>
        <dbReference type="PROSITE" id="PS50075"/>
    </source>
</evidence>
<keyword evidence="3" id="KW-0813">Transport</keyword>
<keyword evidence="15" id="KW-1185">Reference proteome</keyword>
<evidence type="ECO:0000256" key="8">
    <source>
        <dbReference type="ARBA" id="ARBA00022946"/>
    </source>
</evidence>
<dbReference type="GO" id="GO:0000036">
    <property type="term" value="F:acyl carrier activity"/>
    <property type="evidence" value="ECO:0007669"/>
    <property type="project" value="TreeGrafter"/>
</dbReference>
<dbReference type="SUPFAM" id="SSF47336">
    <property type="entry name" value="ACP-like"/>
    <property type="match status" value="1"/>
</dbReference>
<evidence type="ECO:0000256" key="7">
    <source>
        <dbReference type="ARBA" id="ARBA00022832"/>
    </source>
</evidence>
<comment type="similarity">
    <text evidence="2">Belongs to the acyl carrier protein (ACP) family.</text>
</comment>
<evidence type="ECO:0000256" key="10">
    <source>
        <dbReference type="ARBA" id="ARBA00023098"/>
    </source>
</evidence>
<feature type="domain" description="Carrier" evidence="13">
    <location>
        <begin position="60"/>
        <end position="145"/>
    </location>
</feature>
<keyword evidence="8" id="KW-0809">Transit peptide</keyword>
<keyword evidence="6" id="KW-0597">Phosphoprotein</keyword>
<organism evidence="14 15">
    <name type="scientific">Vitrella brassicaformis (strain CCMP3155)</name>
    <dbReference type="NCBI Taxonomy" id="1169540"/>
    <lineage>
        <taxon>Eukaryota</taxon>
        <taxon>Sar</taxon>
        <taxon>Alveolata</taxon>
        <taxon>Colpodellida</taxon>
        <taxon>Vitrellaceae</taxon>
        <taxon>Vitrella</taxon>
    </lineage>
</organism>
<dbReference type="GO" id="GO:0000035">
    <property type="term" value="F:acyl binding"/>
    <property type="evidence" value="ECO:0007669"/>
    <property type="project" value="TreeGrafter"/>
</dbReference>
<dbReference type="PhylomeDB" id="A0A0G4G0Z1"/>
<dbReference type="InParanoid" id="A0A0G4G0Z1"/>
<dbReference type="EMBL" id="CDMY01000542">
    <property type="protein sequence ID" value="CEM21745.1"/>
    <property type="molecule type" value="Genomic_DNA"/>
</dbReference>
<gene>
    <name evidence="14" type="ORF">Vbra_16702</name>
</gene>
<dbReference type="OrthoDB" id="448946at2759"/>
<name>A0A0G4G0Z1_VITBC</name>
<evidence type="ECO:0000256" key="12">
    <source>
        <dbReference type="ARBA" id="ARBA00023160"/>
    </source>
</evidence>
<dbReference type="Proteomes" id="UP000041254">
    <property type="component" value="Unassembled WGS sequence"/>
</dbReference>
<dbReference type="STRING" id="1169540.A0A0G4G0Z1"/>
<accession>A0A0G4G0Z1</accession>
<dbReference type="FunCoup" id="A0A0G4G0Z1">
    <property type="interactions" value="100"/>
</dbReference>
<sequence length="154" mass="17050">MLRAVRPRSLPFPRTSRNIAFSRSSAAAAWRSAANHSIHAPSHAWPPYARGFASASVQQLSSDEIQRRVVDIATKYAKAGSTITPEGKLEELDVTEDNENRKWDCLDTVEFLLDVEKEFGITIPDEIQDSIQTVKETVVQVEKLQSAEAKPAAS</sequence>
<dbReference type="InterPro" id="IPR009081">
    <property type="entry name" value="PP-bd_ACP"/>
</dbReference>
<evidence type="ECO:0000256" key="2">
    <source>
        <dbReference type="ARBA" id="ARBA00010930"/>
    </source>
</evidence>
<keyword evidence="7" id="KW-0276">Fatty acid metabolism</keyword>
<evidence type="ECO:0000256" key="4">
    <source>
        <dbReference type="ARBA" id="ARBA00022450"/>
    </source>
</evidence>
<dbReference type="PROSITE" id="PS50075">
    <property type="entry name" value="CARRIER"/>
    <property type="match status" value="1"/>
</dbReference>
<comment type="subcellular location">
    <subcellularLocation>
        <location evidence="1">Mitochondrion</location>
    </subcellularLocation>
</comment>
<evidence type="ECO:0000313" key="14">
    <source>
        <dbReference type="EMBL" id="CEM21745.1"/>
    </source>
</evidence>
<dbReference type="PANTHER" id="PTHR20863">
    <property type="entry name" value="ACYL CARRIER PROTEIN"/>
    <property type="match status" value="1"/>
</dbReference>
<dbReference type="Gene3D" id="1.10.1200.10">
    <property type="entry name" value="ACP-like"/>
    <property type="match status" value="1"/>
</dbReference>
<evidence type="ECO:0000256" key="5">
    <source>
        <dbReference type="ARBA" id="ARBA00022516"/>
    </source>
</evidence>
<evidence type="ECO:0000313" key="15">
    <source>
        <dbReference type="Proteomes" id="UP000041254"/>
    </source>
</evidence>
<dbReference type="InterPro" id="IPR036736">
    <property type="entry name" value="ACP-like_sf"/>
</dbReference>
<reference evidence="14 15" key="1">
    <citation type="submission" date="2014-11" db="EMBL/GenBank/DDBJ databases">
        <authorList>
            <person name="Zhu J."/>
            <person name="Qi W."/>
            <person name="Song R."/>
        </authorList>
    </citation>
    <scope>NUCLEOTIDE SEQUENCE [LARGE SCALE GENOMIC DNA]</scope>
</reference>
<dbReference type="Pfam" id="PF14573">
    <property type="entry name" value="PP-binding_2"/>
    <property type="match status" value="1"/>
</dbReference>